<evidence type="ECO:0000313" key="1">
    <source>
        <dbReference type="EMBL" id="CAG5068515.1"/>
    </source>
</evidence>
<dbReference type="RefSeq" id="WP_215232585.1">
    <property type="nucleotide sequence ID" value="NZ_CAJRAU010000001.1"/>
</dbReference>
<organism evidence="1 2">
    <name type="scientific">Dyadobacter linearis</name>
    <dbReference type="NCBI Taxonomy" id="2823330"/>
    <lineage>
        <taxon>Bacteria</taxon>
        <taxon>Pseudomonadati</taxon>
        <taxon>Bacteroidota</taxon>
        <taxon>Cytophagia</taxon>
        <taxon>Cytophagales</taxon>
        <taxon>Spirosomataceae</taxon>
        <taxon>Dyadobacter</taxon>
    </lineage>
</organism>
<accession>A0ABM8UM10</accession>
<dbReference type="Proteomes" id="UP000679725">
    <property type="component" value="Unassembled WGS sequence"/>
</dbReference>
<keyword evidence="2" id="KW-1185">Reference proteome</keyword>
<protein>
    <recommendedName>
        <fullName evidence="3">N-acetyltransferase</fullName>
    </recommendedName>
</protein>
<reference evidence="1 2" key="1">
    <citation type="submission" date="2021-04" db="EMBL/GenBank/DDBJ databases">
        <authorList>
            <person name="Rodrigo-Torres L."/>
            <person name="Arahal R. D."/>
            <person name="Lucena T."/>
        </authorList>
    </citation>
    <scope>NUCLEOTIDE SEQUENCE [LARGE SCALE GENOMIC DNA]</scope>
    <source>
        <strain evidence="1 2">CECT 9623</strain>
    </source>
</reference>
<evidence type="ECO:0000313" key="2">
    <source>
        <dbReference type="Proteomes" id="UP000679725"/>
    </source>
</evidence>
<dbReference type="EMBL" id="CAJRAU010000001">
    <property type="protein sequence ID" value="CAG5068515.1"/>
    <property type="molecule type" value="Genomic_DNA"/>
</dbReference>
<proteinExistence type="predicted"/>
<sequence length="170" mass="19167">MATHQLTILIDKLTNSIEHAASGKSYATEVQPFSISDYKLLGKSLWLFDWKSELLSQERSIYKLIVLNDEKSIHGLISIQDKGDHVYVHLLESSKANRGKKKAYLGIPGNLMAYACKLSFEKGYDGYVSFESKSKLVAHYRKVLSANVLFGNVMIIDTQAAKILVDRYFS</sequence>
<evidence type="ECO:0008006" key="3">
    <source>
        <dbReference type="Google" id="ProtNLM"/>
    </source>
</evidence>
<gene>
    <name evidence="1" type="ORF">DYBT9623_01246</name>
</gene>
<comment type="caution">
    <text evidence="1">The sequence shown here is derived from an EMBL/GenBank/DDBJ whole genome shotgun (WGS) entry which is preliminary data.</text>
</comment>
<name>A0ABM8UM10_9BACT</name>